<organism evidence="5 6">
    <name type="scientific">Vibrio penaeicida</name>
    <dbReference type="NCBI Taxonomy" id="104609"/>
    <lineage>
        <taxon>Bacteria</taxon>
        <taxon>Pseudomonadati</taxon>
        <taxon>Pseudomonadota</taxon>
        <taxon>Gammaproteobacteria</taxon>
        <taxon>Vibrionales</taxon>
        <taxon>Vibrionaceae</taxon>
        <taxon>Vibrio</taxon>
    </lineage>
</organism>
<dbReference type="InterPro" id="IPR001387">
    <property type="entry name" value="Cro/C1-type_HTH"/>
</dbReference>
<dbReference type="SUPFAM" id="SSF47413">
    <property type="entry name" value="lambda repressor-like DNA-binding domains"/>
    <property type="match status" value="1"/>
</dbReference>
<dbReference type="PANTHER" id="PTHR40661">
    <property type="match status" value="1"/>
</dbReference>
<dbReference type="Gene3D" id="2.10.109.10">
    <property type="entry name" value="Umud Fragment, subunit A"/>
    <property type="match status" value="1"/>
</dbReference>
<dbReference type="CDD" id="cd00093">
    <property type="entry name" value="HTH_XRE"/>
    <property type="match status" value="1"/>
</dbReference>
<dbReference type="CDD" id="cd06529">
    <property type="entry name" value="S24_LexA-like"/>
    <property type="match status" value="1"/>
</dbReference>
<dbReference type="PANTHER" id="PTHR40661:SF3">
    <property type="entry name" value="FELS-1 PROPHAGE TRANSCRIPTIONAL REGULATOR"/>
    <property type="match status" value="1"/>
</dbReference>
<protein>
    <submittedName>
        <fullName evidence="5">Cro/Cl family transcriptional regulator</fullName>
    </submittedName>
</protein>
<dbReference type="EMBL" id="BSNX01000020">
    <property type="protein sequence ID" value="GLQ72699.1"/>
    <property type="molecule type" value="Genomic_DNA"/>
</dbReference>
<dbReference type="Pfam" id="PF00717">
    <property type="entry name" value="Peptidase_S24"/>
    <property type="match status" value="1"/>
</dbReference>
<dbReference type="InterPro" id="IPR036286">
    <property type="entry name" value="LexA/Signal_pep-like_sf"/>
</dbReference>
<dbReference type="Gene3D" id="1.10.260.40">
    <property type="entry name" value="lambda repressor-like DNA-binding domains"/>
    <property type="match status" value="1"/>
</dbReference>
<dbReference type="SUPFAM" id="SSF51306">
    <property type="entry name" value="LexA/Signal peptidase"/>
    <property type="match status" value="1"/>
</dbReference>
<dbReference type="SMART" id="SM00530">
    <property type="entry name" value="HTH_XRE"/>
    <property type="match status" value="1"/>
</dbReference>
<proteinExistence type="predicted"/>
<dbReference type="PROSITE" id="PS50943">
    <property type="entry name" value="HTH_CROC1"/>
    <property type="match status" value="1"/>
</dbReference>
<name>A0AAV5NQ33_9VIBR</name>
<evidence type="ECO:0000256" key="2">
    <source>
        <dbReference type="ARBA" id="ARBA00023125"/>
    </source>
</evidence>
<sequence>MDTSDRIKQRMNASGLRAVDVAKLTGASKGTVSQWLNGIAKPSGGYILALSKALDCQADWLLSGKGAPNNFAISNVRSESDLAGSYPLLSWTQARQVGGDFDFNLEDNTRYRCPVSCSDSTFVLKVQGVSMQPIFNDGDLIFIDPEADKTNGKYVIAIIEGEEEVTFRQLIIEGKRLFLKPNNPNWPEQLVPIEESFILGVIIFGGRTF</sequence>
<dbReference type="Proteomes" id="UP001156690">
    <property type="component" value="Unassembled WGS sequence"/>
</dbReference>
<dbReference type="RefSeq" id="WP_126607223.1">
    <property type="nucleotide sequence ID" value="NZ_AP025144.1"/>
</dbReference>
<dbReference type="AlphaFoldDB" id="A0AAV5NQ33"/>
<reference evidence="6" key="1">
    <citation type="journal article" date="2019" name="Int. J. Syst. Evol. Microbiol.">
        <title>The Global Catalogue of Microorganisms (GCM) 10K type strain sequencing project: providing services to taxonomists for standard genome sequencing and annotation.</title>
        <authorList>
            <consortium name="The Broad Institute Genomics Platform"/>
            <consortium name="The Broad Institute Genome Sequencing Center for Infectious Disease"/>
            <person name="Wu L."/>
            <person name="Ma J."/>
        </authorList>
    </citation>
    <scope>NUCLEOTIDE SEQUENCE [LARGE SCALE GENOMIC DNA]</scope>
    <source>
        <strain evidence="6">NBRC 15640</strain>
    </source>
</reference>
<evidence type="ECO:0000313" key="6">
    <source>
        <dbReference type="Proteomes" id="UP001156690"/>
    </source>
</evidence>
<dbReference type="GO" id="GO:0003677">
    <property type="term" value="F:DNA binding"/>
    <property type="evidence" value="ECO:0007669"/>
    <property type="project" value="UniProtKB-KW"/>
</dbReference>
<keyword evidence="3" id="KW-0804">Transcription</keyword>
<dbReference type="Pfam" id="PF01381">
    <property type="entry name" value="HTH_3"/>
    <property type="match status" value="1"/>
</dbReference>
<dbReference type="InterPro" id="IPR039418">
    <property type="entry name" value="LexA-like"/>
</dbReference>
<dbReference type="InterPro" id="IPR015927">
    <property type="entry name" value="Peptidase_S24_S26A/B/C"/>
</dbReference>
<feature type="domain" description="HTH cro/C1-type" evidence="4">
    <location>
        <begin position="7"/>
        <end position="61"/>
    </location>
</feature>
<evidence type="ECO:0000256" key="3">
    <source>
        <dbReference type="ARBA" id="ARBA00023163"/>
    </source>
</evidence>
<keyword evidence="1" id="KW-0805">Transcription regulation</keyword>
<evidence type="ECO:0000313" key="5">
    <source>
        <dbReference type="EMBL" id="GLQ72699.1"/>
    </source>
</evidence>
<keyword evidence="2" id="KW-0238">DNA-binding</keyword>
<accession>A0AAV5NQ33</accession>
<dbReference type="InterPro" id="IPR010982">
    <property type="entry name" value="Lambda_DNA-bd_dom_sf"/>
</dbReference>
<comment type="caution">
    <text evidence="5">The sequence shown here is derived from an EMBL/GenBank/DDBJ whole genome shotgun (WGS) entry which is preliminary data.</text>
</comment>
<evidence type="ECO:0000259" key="4">
    <source>
        <dbReference type="PROSITE" id="PS50943"/>
    </source>
</evidence>
<evidence type="ECO:0000256" key="1">
    <source>
        <dbReference type="ARBA" id="ARBA00023015"/>
    </source>
</evidence>
<keyword evidence="6" id="KW-1185">Reference proteome</keyword>
<gene>
    <name evidence="5" type="ORF">GCM10007932_20590</name>
</gene>